<organism evidence="2 3">
    <name type="scientific">Dictyostelium purpureum</name>
    <name type="common">Slime mold</name>
    <dbReference type="NCBI Taxonomy" id="5786"/>
    <lineage>
        <taxon>Eukaryota</taxon>
        <taxon>Amoebozoa</taxon>
        <taxon>Evosea</taxon>
        <taxon>Eumycetozoa</taxon>
        <taxon>Dictyostelia</taxon>
        <taxon>Dictyosteliales</taxon>
        <taxon>Dictyosteliaceae</taxon>
        <taxon>Dictyostelium</taxon>
    </lineage>
</organism>
<sequence length="90" mass="9370">TFLFSCEKKNLFENLWTITTGGEGGTGGTGCFTSTSGSTSISTGIIAGNSSDWRDSSEASEDSSRGTSDSRSSDSDSFLPSPNLQKKSIV</sequence>
<feature type="region of interest" description="Disordered" evidence="1">
    <location>
        <begin position="42"/>
        <end position="90"/>
    </location>
</feature>
<reference evidence="3" key="1">
    <citation type="journal article" date="2011" name="Genome Biol.">
        <title>Comparative genomics of the social amoebae Dictyostelium discoideum and Dictyostelium purpureum.</title>
        <authorList>
            <consortium name="US DOE Joint Genome Institute (JGI-PGF)"/>
            <person name="Sucgang R."/>
            <person name="Kuo A."/>
            <person name="Tian X."/>
            <person name="Salerno W."/>
            <person name="Parikh A."/>
            <person name="Feasley C.L."/>
            <person name="Dalin E."/>
            <person name="Tu H."/>
            <person name="Huang E."/>
            <person name="Barry K."/>
            <person name="Lindquist E."/>
            <person name="Shapiro H."/>
            <person name="Bruce D."/>
            <person name="Schmutz J."/>
            <person name="Salamov A."/>
            <person name="Fey P."/>
            <person name="Gaudet P."/>
            <person name="Anjard C."/>
            <person name="Babu M.M."/>
            <person name="Basu S."/>
            <person name="Bushmanova Y."/>
            <person name="van der Wel H."/>
            <person name="Katoh-Kurasawa M."/>
            <person name="Dinh C."/>
            <person name="Coutinho P.M."/>
            <person name="Saito T."/>
            <person name="Elias M."/>
            <person name="Schaap P."/>
            <person name="Kay R.R."/>
            <person name="Henrissat B."/>
            <person name="Eichinger L."/>
            <person name="Rivero F."/>
            <person name="Putnam N.H."/>
            <person name="West C.M."/>
            <person name="Loomis W.F."/>
            <person name="Chisholm R.L."/>
            <person name="Shaulsky G."/>
            <person name="Strassmann J.E."/>
            <person name="Queller D.C."/>
            <person name="Kuspa A."/>
            <person name="Grigoriev I.V."/>
        </authorList>
    </citation>
    <scope>NUCLEOTIDE SEQUENCE [LARGE SCALE GENOMIC DNA]</scope>
    <source>
        <strain evidence="3">QSDP1</strain>
    </source>
</reference>
<dbReference type="KEGG" id="dpp:DICPUDRAFT_156602"/>
<gene>
    <name evidence="2" type="ORF">DICPUDRAFT_156602</name>
</gene>
<dbReference type="InParanoid" id="F0ZX01"/>
<feature type="compositionally biased region" description="Polar residues" evidence="1">
    <location>
        <begin position="78"/>
        <end position="90"/>
    </location>
</feature>
<accession>F0ZX01</accession>
<evidence type="ECO:0000256" key="1">
    <source>
        <dbReference type="SAM" id="MobiDB-lite"/>
    </source>
</evidence>
<feature type="non-terminal residue" evidence="2">
    <location>
        <position position="1"/>
    </location>
</feature>
<dbReference type="EMBL" id="GL871248">
    <property type="protein sequence ID" value="EGC31517.1"/>
    <property type="molecule type" value="Genomic_DNA"/>
</dbReference>
<dbReference type="GeneID" id="10505702"/>
<dbReference type="AlphaFoldDB" id="F0ZX01"/>
<dbReference type="RefSeq" id="XP_003291945.1">
    <property type="nucleotide sequence ID" value="XM_003291897.1"/>
</dbReference>
<dbReference type="VEuPathDB" id="AmoebaDB:DICPUDRAFT_156602"/>
<evidence type="ECO:0000313" key="3">
    <source>
        <dbReference type="Proteomes" id="UP000001064"/>
    </source>
</evidence>
<evidence type="ECO:0000313" key="2">
    <source>
        <dbReference type="EMBL" id="EGC31517.1"/>
    </source>
</evidence>
<name>F0ZX01_DICPU</name>
<proteinExistence type="predicted"/>
<protein>
    <submittedName>
        <fullName evidence="2">Uncharacterized protein</fullName>
    </submittedName>
</protein>
<keyword evidence="3" id="KW-1185">Reference proteome</keyword>
<dbReference type="Proteomes" id="UP000001064">
    <property type="component" value="Unassembled WGS sequence"/>
</dbReference>
<feature type="compositionally biased region" description="Low complexity" evidence="1">
    <location>
        <begin position="42"/>
        <end position="51"/>
    </location>
</feature>